<dbReference type="SUPFAM" id="SSF51430">
    <property type="entry name" value="NAD(P)-linked oxidoreductase"/>
    <property type="match status" value="1"/>
</dbReference>
<dbReference type="CDD" id="cd19084">
    <property type="entry name" value="AKR_AKR11B1-like"/>
    <property type="match status" value="1"/>
</dbReference>
<proteinExistence type="predicted"/>
<dbReference type="InterPro" id="IPR020471">
    <property type="entry name" value="AKR"/>
</dbReference>
<keyword evidence="4" id="KW-1185">Reference proteome</keyword>
<dbReference type="Pfam" id="PF00248">
    <property type="entry name" value="Aldo_ket_red"/>
    <property type="match status" value="1"/>
</dbReference>
<sequence>MQDDMQTVTLGATDLKVTPLAYGTWQFGGDWGPVDEGAAREAIGCARSMGINFFDTAQAYGFGRSERLLGAALAHDLRSARDSVVIATKGGLRMDGDRLVRDAGPAWLRKGVEASLEALGTDHIDLYQVHWPDPGTPIPDTAAALAELVREGMIRHVGVSNYSPAQITEFASVLPVATVQPPYHLFRRDIEADLLPYAVAHRIGVLAYGPLAHGLLGGALTEGTRFDSGDWRADHPAFTGPGFARNLDVVAALRAFAANRGVSVATLAVAWVLAHPAVQVAIVGARTPAHLTQNLGALDLTLTRCDLAEIDRIMTAAVPVGGPTPEGMA</sequence>
<dbReference type="InterPro" id="IPR036812">
    <property type="entry name" value="NAD(P)_OxRdtase_dom_sf"/>
</dbReference>
<dbReference type="InterPro" id="IPR023210">
    <property type="entry name" value="NADP_OxRdtase_dom"/>
</dbReference>
<organism evidence="3 4">
    <name type="scientific">Streptomyces olivochromogenes</name>
    <dbReference type="NCBI Taxonomy" id="1963"/>
    <lineage>
        <taxon>Bacteria</taxon>
        <taxon>Bacillati</taxon>
        <taxon>Actinomycetota</taxon>
        <taxon>Actinomycetes</taxon>
        <taxon>Kitasatosporales</taxon>
        <taxon>Streptomycetaceae</taxon>
        <taxon>Streptomyces</taxon>
    </lineage>
</organism>
<accession>A0A250V6D0</accession>
<dbReference type="PRINTS" id="PR00069">
    <property type="entry name" value="ALDKETRDTASE"/>
</dbReference>
<dbReference type="GO" id="GO:0005829">
    <property type="term" value="C:cytosol"/>
    <property type="evidence" value="ECO:0007669"/>
    <property type="project" value="TreeGrafter"/>
</dbReference>
<dbReference type="Proteomes" id="UP000217446">
    <property type="component" value="Unassembled WGS sequence"/>
</dbReference>
<keyword evidence="1 3" id="KW-0560">Oxidoreductase</keyword>
<name>A0A250V6D0_STROL</name>
<feature type="domain" description="NADP-dependent oxidoreductase" evidence="2">
    <location>
        <begin position="19"/>
        <end position="313"/>
    </location>
</feature>
<dbReference type="InterPro" id="IPR018170">
    <property type="entry name" value="Aldo/ket_reductase_CS"/>
</dbReference>
<evidence type="ECO:0000313" key="3">
    <source>
        <dbReference type="EMBL" id="GAX49669.1"/>
    </source>
</evidence>
<dbReference type="GO" id="GO:0016491">
    <property type="term" value="F:oxidoreductase activity"/>
    <property type="evidence" value="ECO:0007669"/>
    <property type="project" value="UniProtKB-KW"/>
</dbReference>
<dbReference type="EC" id="1.1.1.-" evidence="3"/>
<evidence type="ECO:0000259" key="2">
    <source>
        <dbReference type="Pfam" id="PF00248"/>
    </source>
</evidence>
<gene>
    <name evidence="3" type="primary">yhdN</name>
    <name evidence="3" type="ORF">SO3561_01158</name>
</gene>
<dbReference type="PANTHER" id="PTHR43364:SF4">
    <property type="entry name" value="NAD(P)-LINKED OXIDOREDUCTASE SUPERFAMILY PROTEIN"/>
    <property type="match status" value="1"/>
</dbReference>
<dbReference type="InterPro" id="IPR050523">
    <property type="entry name" value="AKR_Detox_Biosynth"/>
</dbReference>
<dbReference type="PROSITE" id="PS00062">
    <property type="entry name" value="ALDOKETO_REDUCTASE_2"/>
    <property type="match status" value="1"/>
</dbReference>
<dbReference type="Gene3D" id="3.20.20.100">
    <property type="entry name" value="NADP-dependent oxidoreductase domain"/>
    <property type="match status" value="1"/>
</dbReference>
<dbReference type="EMBL" id="BDQI01000001">
    <property type="protein sequence ID" value="GAX49669.1"/>
    <property type="molecule type" value="Genomic_DNA"/>
</dbReference>
<dbReference type="AlphaFoldDB" id="A0A250V6D0"/>
<dbReference type="FunFam" id="3.20.20.100:FF:000004">
    <property type="entry name" value="Oxidoreductase, aldo/keto reductase"/>
    <property type="match status" value="1"/>
</dbReference>
<dbReference type="RefSeq" id="WP_235613430.1">
    <property type="nucleotide sequence ID" value="NZ_BDQI01000001.1"/>
</dbReference>
<dbReference type="PANTHER" id="PTHR43364">
    <property type="entry name" value="NADH-SPECIFIC METHYLGLYOXAL REDUCTASE-RELATED"/>
    <property type="match status" value="1"/>
</dbReference>
<reference evidence="4" key="1">
    <citation type="submission" date="2017-05" db="EMBL/GenBank/DDBJ databases">
        <title>Streptomyces olivochromogenes NBRC 3561 whole genome shotgun sequence.</title>
        <authorList>
            <person name="Dohra H."/>
            <person name="Kodani S."/>
        </authorList>
    </citation>
    <scope>NUCLEOTIDE SEQUENCE [LARGE SCALE GENOMIC DNA]</scope>
    <source>
        <strain evidence="4">NBRC 3561</strain>
    </source>
</reference>
<protein>
    <submittedName>
        <fullName evidence="3">General stress protein 69</fullName>
        <ecNumber evidence="3">1.1.1.-</ecNumber>
    </submittedName>
</protein>
<evidence type="ECO:0000313" key="4">
    <source>
        <dbReference type="Proteomes" id="UP000217446"/>
    </source>
</evidence>
<comment type="caution">
    <text evidence="3">The sequence shown here is derived from an EMBL/GenBank/DDBJ whole genome shotgun (WGS) entry which is preliminary data.</text>
</comment>
<dbReference type="STRING" id="1963.AQJ27_00275"/>
<evidence type="ECO:0000256" key="1">
    <source>
        <dbReference type="ARBA" id="ARBA00023002"/>
    </source>
</evidence>